<protein>
    <recommendedName>
        <fullName evidence="4">Guanylate cyclase domain-containing protein</fullName>
    </recommendedName>
</protein>
<dbReference type="SUPFAM" id="SSF48452">
    <property type="entry name" value="TPR-like"/>
    <property type="match status" value="1"/>
</dbReference>
<dbReference type="Gene3D" id="3.30.70.1230">
    <property type="entry name" value="Nucleotide cyclase"/>
    <property type="match status" value="1"/>
</dbReference>
<dbReference type="Proteomes" id="UP001162834">
    <property type="component" value="Chromosome"/>
</dbReference>
<dbReference type="InterPro" id="IPR019734">
    <property type="entry name" value="TPR_rpt"/>
</dbReference>
<keyword evidence="3" id="KW-0175">Coiled coil</keyword>
<dbReference type="InterPro" id="IPR001054">
    <property type="entry name" value="A/G_cyclase"/>
</dbReference>
<dbReference type="SMART" id="SM00044">
    <property type="entry name" value="CYCc"/>
    <property type="match status" value="1"/>
</dbReference>
<dbReference type="SUPFAM" id="SSF52540">
    <property type="entry name" value="P-loop containing nucleoside triphosphate hydrolases"/>
    <property type="match status" value="1"/>
</dbReference>
<dbReference type="SMART" id="SM00028">
    <property type="entry name" value="TPR"/>
    <property type="match status" value="2"/>
</dbReference>
<dbReference type="GO" id="GO:0005737">
    <property type="term" value="C:cytoplasm"/>
    <property type="evidence" value="ECO:0007669"/>
    <property type="project" value="TreeGrafter"/>
</dbReference>
<dbReference type="Pfam" id="PF13191">
    <property type="entry name" value="AAA_16"/>
    <property type="match status" value="1"/>
</dbReference>
<dbReference type="Gene3D" id="1.25.40.10">
    <property type="entry name" value="Tetratricopeptide repeat domain"/>
    <property type="match status" value="1"/>
</dbReference>
<keyword evidence="6" id="KW-1185">Reference proteome</keyword>
<dbReference type="InterPro" id="IPR027417">
    <property type="entry name" value="P-loop_NTPase"/>
</dbReference>
<feature type="coiled-coil region" evidence="3">
    <location>
        <begin position="866"/>
        <end position="893"/>
    </location>
</feature>
<dbReference type="GO" id="GO:0009190">
    <property type="term" value="P:cyclic nucleotide biosynthetic process"/>
    <property type="evidence" value="ECO:0007669"/>
    <property type="project" value="InterPro"/>
</dbReference>
<dbReference type="PROSITE" id="PS50125">
    <property type="entry name" value="GUANYLATE_CYCLASE_2"/>
    <property type="match status" value="1"/>
</dbReference>
<dbReference type="CDD" id="cd07302">
    <property type="entry name" value="CHD"/>
    <property type="match status" value="1"/>
</dbReference>
<dbReference type="EMBL" id="CP087164">
    <property type="protein sequence ID" value="UGS34146.1"/>
    <property type="molecule type" value="Genomic_DNA"/>
</dbReference>
<organism evidence="5 6">
    <name type="scientific">Capillimicrobium parvum</name>
    <dbReference type="NCBI Taxonomy" id="2884022"/>
    <lineage>
        <taxon>Bacteria</taxon>
        <taxon>Bacillati</taxon>
        <taxon>Actinomycetota</taxon>
        <taxon>Thermoleophilia</taxon>
        <taxon>Solirubrobacterales</taxon>
        <taxon>Capillimicrobiaceae</taxon>
        <taxon>Capillimicrobium</taxon>
    </lineage>
</organism>
<dbReference type="SUPFAM" id="SSF55073">
    <property type="entry name" value="Nucleotide cyclase"/>
    <property type="match status" value="1"/>
</dbReference>
<proteinExistence type="predicted"/>
<feature type="domain" description="Guanylate cyclase" evidence="4">
    <location>
        <begin position="1"/>
        <end position="132"/>
    </location>
</feature>
<dbReference type="GO" id="GO:0005524">
    <property type="term" value="F:ATP binding"/>
    <property type="evidence" value="ECO:0007669"/>
    <property type="project" value="UniProtKB-KW"/>
</dbReference>
<dbReference type="InterPro" id="IPR029787">
    <property type="entry name" value="Nucleotide_cyclase"/>
</dbReference>
<dbReference type="PANTHER" id="PTHR16305:SF28">
    <property type="entry name" value="GUANYLATE CYCLASE DOMAIN-CONTAINING PROTEIN"/>
    <property type="match status" value="1"/>
</dbReference>
<evidence type="ECO:0000256" key="1">
    <source>
        <dbReference type="ARBA" id="ARBA00022741"/>
    </source>
</evidence>
<dbReference type="GO" id="GO:0035556">
    <property type="term" value="P:intracellular signal transduction"/>
    <property type="evidence" value="ECO:0007669"/>
    <property type="project" value="InterPro"/>
</dbReference>
<dbReference type="KEGG" id="sbae:DSM104329_00518"/>
<dbReference type="AlphaFoldDB" id="A0A9E6XUS3"/>
<evidence type="ECO:0000256" key="3">
    <source>
        <dbReference type="SAM" id="Coils"/>
    </source>
</evidence>
<accession>A0A9E6XUS3</accession>
<evidence type="ECO:0000313" key="6">
    <source>
        <dbReference type="Proteomes" id="UP001162834"/>
    </source>
</evidence>
<dbReference type="InterPro" id="IPR011990">
    <property type="entry name" value="TPR-like_helical_dom_sf"/>
</dbReference>
<evidence type="ECO:0000259" key="4">
    <source>
        <dbReference type="PROSITE" id="PS50125"/>
    </source>
</evidence>
<dbReference type="Gene3D" id="3.40.50.300">
    <property type="entry name" value="P-loop containing nucleotide triphosphate hydrolases"/>
    <property type="match status" value="1"/>
</dbReference>
<dbReference type="InterPro" id="IPR041664">
    <property type="entry name" value="AAA_16"/>
</dbReference>
<keyword evidence="1" id="KW-0547">Nucleotide-binding</keyword>
<dbReference type="PANTHER" id="PTHR16305">
    <property type="entry name" value="TESTICULAR SOLUBLE ADENYLYL CYCLASE"/>
    <property type="match status" value="1"/>
</dbReference>
<evidence type="ECO:0000256" key="2">
    <source>
        <dbReference type="ARBA" id="ARBA00022840"/>
    </source>
</evidence>
<name>A0A9E6XUS3_9ACTN</name>
<dbReference type="GO" id="GO:0004016">
    <property type="term" value="F:adenylate cyclase activity"/>
    <property type="evidence" value="ECO:0007669"/>
    <property type="project" value="UniProtKB-ARBA"/>
</dbReference>
<gene>
    <name evidence="5" type="ORF">DSM104329_00518</name>
</gene>
<evidence type="ECO:0000313" key="5">
    <source>
        <dbReference type="EMBL" id="UGS34146.1"/>
    </source>
</evidence>
<reference evidence="5" key="1">
    <citation type="journal article" date="2022" name="Int. J. Syst. Evol. Microbiol.">
        <title>Pseudomonas aegrilactucae sp. nov. and Pseudomonas morbosilactucae sp. nov., pathogens causing bacterial rot of lettuce in Japan.</title>
        <authorList>
            <person name="Sawada H."/>
            <person name="Fujikawa T."/>
            <person name="Satou M."/>
        </authorList>
    </citation>
    <scope>NUCLEOTIDE SEQUENCE</scope>
    <source>
        <strain evidence="5">0166_1</strain>
    </source>
</reference>
<keyword evidence="2" id="KW-0067">ATP-binding</keyword>
<sequence length="997" mass="107003">MLFADVSGSMELAEHSGPDLWRSIMERFYVILAEGVHRYEGTVDKFTGDGIMAIFGAPVAQEDHARRACYAALHLQREAHAFGARLRDEHGLAFAVRMGLHSGEVAVGSIGDDRALTYTALGHTVGLAQRVEQLAQPGTACLTEHTAALAEGYLDLEEVGVFDVRGARRPVRVLRLTGIGVARGRLDVARTRGLTGFVGRDEELRTLDDAMDRALRGDGQVIGIVGEAGVGKSRLCHEFIARIERRGLTVTHVAGQAHARSVPLVPLLASVRSYFGVGERDPDEVARDRVTAGVLGLDPGLAEDLPLLFEFLGVADPQRRPPRMDPDARQRHLLRLLKRLTHARSLREPGVFFFEDLHWLDSASAVFLANQVEAVQGTRSLVVLNFRPEFQAPWVGRPFYRQIALLPLGDEAVDALLVELLGTDASLEGLAQVLGERTRGNPFFLEESVQALVETGELEGGRGAYRLVRPVTEITVPASVHAVLSARIDRLAPRDKDVLQAAAVIGTEFALSVLERTAGLEPAGLDEALRALVAAEFVVEQGRHPETRYAFRHPLTQEVAYGSQLADRRVAGHAAVAEAIVTLHAGRLDERAAELAVHWAAAGETIEAARCHARAAAWAGTTDPASALRHARRAAELADGAPPTPETVELGLTAHLFSLEFGWRLGISHDEARAIFHAAERLAASAGNVRARTILLAIYGLIRGINDGQLHEGLALARESLGVAEMSGEAHLYMAIAPVAYLLLATGDLREGLAICERALALADGDATAGAGVLIGCPAALVTIFKGAFLHDLAEVEPAHDLLAEGRRIAHDAGDLETVGLSHSLAVRLAYFRDDPAGAIGHARLALDIAERIGSTQSRARAWLALGTAERLAERWEAAIEALERSRALAEEHRAGVDVDGWRLALLAECHLGRGDPGRARRLASEAVVTARVQGGYFSEIYASVALARVWRAAAVPDVAPAIQAALSRAAELVERADARAFAPLVEAELAHLDGIG</sequence>
<dbReference type="Pfam" id="PF00211">
    <property type="entry name" value="Guanylate_cyc"/>
    <property type="match status" value="1"/>
</dbReference>